<keyword evidence="4" id="KW-0732">Signal</keyword>
<evidence type="ECO:0000256" key="3">
    <source>
        <dbReference type="ARBA" id="ARBA00022692"/>
    </source>
</evidence>
<evidence type="ECO:0000256" key="9">
    <source>
        <dbReference type="ARBA" id="ARBA00023136"/>
    </source>
</evidence>
<keyword evidence="8" id="KW-1133">Transmembrane helix</keyword>
<keyword evidence="12" id="KW-1185">Reference proteome</keyword>
<dbReference type="Gene3D" id="2.60.40.60">
    <property type="entry name" value="Cadherins"/>
    <property type="match status" value="2"/>
</dbReference>
<keyword evidence="10" id="KW-1015">Disulfide bond</keyword>
<evidence type="ECO:0000256" key="5">
    <source>
        <dbReference type="ARBA" id="ARBA00022737"/>
    </source>
</evidence>
<dbReference type="AlphaFoldDB" id="A0A1B0DEJ8"/>
<keyword evidence="2" id="KW-0245">EGF-like domain</keyword>
<dbReference type="PROSITE" id="PS51257">
    <property type="entry name" value="PROKAR_LIPOPROTEIN"/>
    <property type="match status" value="1"/>
</dbReference>
<dbReference type="GO" id="GO:0005509">
    <property type="term" value="F:calcium ion binding"/>
    <property type="evidence" value="ECO:0007669"/>
    <property type="project" value="UniProtKB-UniRule"/>
</dbReference>
<evidence type="ECO:0000256" key="1">
    <source>
        <dbReference type="ARBA" id="ARBA00004167"/>
    </source>
</evidence>
<evidence type="ECO:0000256" key="7">
    <source>
        <dbReference type="ARBA" id="ARBA00022889"/>
    </source>
</evidence>
<keyword evidence="3" id="KW-0812">Transmembrane</keyword>
<organism evidence="11 12">
    <name type="scientific">Phlebotomus papatasi</name>
    <name type="common">Sandfly</name>
    <dbReference type="NCBI Taxonomy" id="29031"/>
    <lineage>
        <taxon>Eukaryota</taxon>
        <taxon>Metazoa</taxon>
        <taxon>Ecdysozoa</taxon>
        <taxon>Arthropoda</taxon>
        <taxon>Hexapoda</taxon>
        <taxon>Insecta</taxon>
        <taxon>Pterygota</taxon>
        <taxon>Neoptera</taxon>
        <taxon>Endopterygota</taxon>
        <taxon>Diptera</taxon>
        <taxon>Nematocera</taxon>
        <taxon>Psychodoidea</taxon>
        <taxon>Psychodidae</taxon>
        <taxon>Phlebotomus</taxon>
        <taxon>Phlebotomus</taxon>
    </lineage>
</organism>
<dbReference type="SUPFAM" id="SSF49313">
    <property type="entry name" value="Cadherin-like"/>
    <property type="match status" value="2"/>
</dbReference>
<dbReference type="PANTHER" id="PTHR24025:SF23">
    <property type="entry name" value="NEURAL-CADHERIN"/>
    <property type="match status" value="1"/>
</dbReference>
<dbReference type="GO" id="GO:0007156">
    <property type="term" value="P:homophilic cell adhesion via plasma membrane adhesion molecules"/>
    <property type="evidence" value="ECO:0007669"/>
    <property type="project" value="InterPro"/>
</dbReference>
<dbReference type="PANTHER" id="PTHR24025">
    <property type="entry name" value="DESMOGLEIN FAMILY MEMBER"/>
    <property type="match status" value="1"/>
</dbReference>
<dbReference type="PROSITE" id="PS00232">
    <property type="entry name" value="CADHERIN_1"/>
    <property type="match status" value="1"/>
</dbReference>
<dbReference type="InterPro" id="IPR002126">
    <property type="entry name" value="Cadherin-like_dom"/>
</dbReference>
<name>A0A1B0DEJ8_PHLPP</name>
<protein>
    <submittedName>
        <fullName evidence="11">Uncharacterized protein</fullName>
    </submittedName>
</protein>
<evidence type="ECO:0000256" key="2">
    <source>
        <dbReference type="ARBA" id="ARBA00022536"/>
    </source>
</evidence>
<dbReference type="VEuPathDB" id="VectorBase:PPAPM1_008818"/>
<dbReference type="PROSITE" id="PS50268">
    <property type="entry name" value="CADHERIN_2"/>
    <property type="match status" value="1"/>
</dbReference>
<sequence length="191" mass="21450">MRWSTLGLVLALLGACVAQPSDSYYGDDYNSLYTPTDRTLVPVVDNRKPAFRDCKGYAPSVKEEQTPGTFVFKVEADDPDEADTIEYSFVTAASERPKFRIDAKTGVIVTAYTFDRDEPIREKEVYVTVRATDNGRPPLDDVCTFKVTIEDINDNPPVFDKAKYEESMSEDTQVNRVVMRISASDFDDGDN</sequence>
<dbReference type="GO" id="GO:0005911">
    <property type="term" value="C:cell-cell junction"/>
    <property type="evidence" value="ECO:0007669"/>
    <property type="project" value="TreeGrafter"/>
</dbReference>
<dbReference type="FunFam" id="2.60.40.60:FF:000058">
    <property type="entry name" value="FAT atypical cadherin 3"/>
    <property type="match status" value="1"/>
</dbReference>
<accession>A0A1B0DEJ8</accession>
<dbReference type="Pfam" id="PF00028">
    <property type="entry name" value="Cadherin"/>
    <property type="match status" value="1"/>
</dbReference>
<proteinExistence type="predicted"/>
<evidence type="ECO:0000313" key="11">
    <source>
        <dbReference type="EnsemblMetazoa" id="PPAI006347-PA"/>
    </source>
</evidence>
<dbReference type="EnsemblMetazoa" id="PPAI006347-RA">
    <property type="protein sequence ID" value="PPAI006347-PA"/>
    <property type="gene ID" value="PPAI006347"/>
</dbReference>
<evidence type="ECO:0000256" key="10">
    <source>
        <dbReference type="ARBA" id="ARBA00023157"/>
    </source>
</evidence>
<keyword evidence="7" id="KW-0130">Cell adhesion</keyword>
<evidence type="ECO:0000256" key="6">
    <source>
        <dbReference type="ARBA" id="ARBA00022837"/>
    </source>
</evidence>
<evidence type="ECO:0000256" key="8">
    <source>
        <dbReference type="ARBA" id="ARBA00022989"/>
    </source>
</evidence>
<dbReference type="InterPro" id="IPR020894">
    <property type="entry name" value="Cadherin_CS"/>
</dbReference>
<dbReference type="InterPro" id="IPR050971">
    <property type="entry name" value="Cadherin-domain_protein"/>
</dbReference>
<dbReference type="GO" id="GO:0005886">
    <property type="term" value="C:plasma membrane"/>
    <property type="evidence" value="ECO:0007669"/>
    <property type="project" value="InterPro"/>
</dbReference>
<dbReference type="PRINTS" id="PR00205">
    <property type="entry name" value="CADHERIN"/>
</dbReference>
<dbReference type="CDD" id="cd11304">
    <property type="entry name" value="Cadherin_repeat"/>
    <property type="match status" value="1"/>
</dbReference>
<reference evidence="11" key="1">
    <citation type="submission" date="2022-08" db="UniProtKB">
        <authorList>
            <consortium name="EnsemblMetazoa"/>
        </authorList>
    </citation>
    <scope>IDENTIFICATION</scope>
    <source>
        <strain evidence="11">Israel</strain>
    </source>
</reference>
<keyword evidence="9" id="KW-0472">Membrane</keyword>
<keyword evidence="6" id="KW-0106">Calcium</keyword>
<evidence type="ECO:0000313" key="12">
    <source>
        <dbReference type="Proteomes" id="UP000092462"/>
    </source>
</evidence>
<dbReference type="InterPro" id="IPR015919">
    <property type="entry name" value="Cadherin-like_sf"/>
</dbReference>
<dbReference type="EMBL" id="AJVK01032851">
    <property type="status" value="NOT_ANNOTATED_CDS"/>
    <property type="molecule type" value="Genomic_DNA"/>
</dbReference>
<comment type="subcellular location">
    <subcellularLocation>
        <location evidence="1">Membrane</location>
        <topology evidence="1">Single-pass membrane protein</topology>
    </subcellularLocation>
</comment>
<dbReference type="VEuPathDB" id="VectorBase:PPAI006347"/>
<dbReference type="Proteomes" id="UP000092462">
    <property type="component" value="Unassembled WGS sequence"/>
</dbReference>
<evidence type="ECO:0000256" key="4">
    <source>
        <dbReference type="ARBA" id="ARBA00022729"/>
    </source>
</evidence>
<keyword evidence="5" id="KW-0677">Repeat</keyword>
<dbReference type="SMART" id="SM00112">
    <property type="entry name" value="CA"/>
    <property type="match status" value="1"/>
</dbReference>